<reference evidence="3 4" key="1">
    <citation type="submission" date="2014-03" db="EMBL/GenBank/DDBJ databases">
        <title>Genomics of Bifidobacteria.</title>
        <authorList>
            <person name="Ventura M."/>
            <person name="Milani C."/>
            <person name="Lugli G.A."/>
        </authorList>
    </citation>
    <scope>NUCLEOTIDE SEQUENCE [LARGE SCALE GENOMIC DNA]</scope>
    <source>
        <strain evidence="3 4">DSM 23969</strain>
    </source>
</reference>
<evidence type="ECO:0000313" key="4">
    <source>
        <dbReference type="Proteomes" id="UP000029108"/>
    </source>
</evidence>
<dbReference type="STRING" id="1437608.GCA_000771645_02407"/>
<dbReference type="EMBL" id="JGYN01000009">
    <property type="protein sequence ID" value="KFI51602.1"/>
    <property type="molecule type" value="Genomic_DNA"/>
</dbReference>
<evidence type="ECO:0000256" key="1">
    <source>
        <dbReference type="SAM" id="MobiDB-lite"/>
    </source>
</evidence>
<organism evidence="3 4">
    <name type="scientific">Bifidobacterium biavatii DSM 23969</name>
    <dbReference type="NCBI Taxonomy" id="1437608"/>
    <lineage>
        <taxon>Bacteria</taxon>
        <taxon>Bacillati</taxon>
        <taxon>Actinomycetota</taxon>
        <taxon>Actinomycetes</taxon>
        <taxon>Bifidobacteriales</taxon>
        <taxon>Bifidobacteriaceae</taxon>
        <taxon>Bifidobacterium</taxon>
    </lineage>
</organism>
<feature type="compositionally biased region" description="Low complexity" evidence="1">
    <location>
        <begin position="530"/>
        <end position="555"/>
    </location>
</feature>
<accession>A0A086ZYK2</accession>
<dbReference type="AlphaFoldDB" id="A0A086ZYK2"/>
<proteinExistence type="predicted"/>
<dbReference type="Proteomes" id="UP000029108">
    <property type="component" value="Unassembled WGS sequence"/>
</dbReference>
<keyword evidence="2" id="KW-0812">Transmembrane</keyword>
<feature type="compositionally biased region" description="Basic and acidic residues" evidence="1">
    <location>
        <begin position="244"/>
        <end position="254"/>
    </location>
</feature>
<dbReference type="eggNOG" id="COG0457">
    <property type="taxonomic scope" value="Bacteria"/>
</dbReference>
<evidence type="ECO:0000256" key="2">
    <source>
        <dbReference type="SAM" id="Phobius"/>
    </source>
</evidence>
<feature type="region of interest" description="Disordered" evidence="1">
    <location>
        <begin position="236"/>
        <end position="260"/>
    </location>
</feature>
<protein>
    <recommendedName>
        <fullName evidence="5">Tetratricopeptide repeat protein</fullName>
    </recommendedName>
</protein>
<feature type="region of interest" description="Disordered" evidence="1">
    <location>
        <begin position="519"/>
        <end position="555"/>
    </location>
</feature>
<evidence type="ECO:0000313" key="3">
    <source>
        <dbReference type="EMBL" id="KFI51602.1"/>
    </source>
</evidence>
<keyword evidence="4" id="KW-1185">Reference proteome</keyword>
<feature type="region of interest" description="Disordered" evidence="1">
    <location>
        <begin position="784"/>
        <end position="812"/>
    </location>
</feature>
<dbReference type="InterPro" id="IPR011990">
    <property type="entry name" value="TPR-like_helical_dom_sf"/>
</dbReference>
<dbReference type="Gene3D" id="1.25.40.10">
    <property type="entry name" value="Tetratricopeptide repeat domain"/>
    <property type="match status" value="1"/>
</dbReference>
<comment type="caution">
    <text evidence="3">The sequence shown here is derived from an EMBL/GenBank/DDBJ whole genome shotgun (WGS) entry which is preliminary data.</text>
</comment>
<name>A0A086ZYK2_9BIFI</name>
<keyword evidence="2" id="KW-1133">Transmembrane helix</keyword>
<keyword evidence="2" id="KW-0472">Membrane</keyword>
<feature type="compositionally biased region" description="Low complexity" evidence="1">
    <location>
        <begin position="721"/>
        <end position="749"/>
    </location>
</feature>
<feature type="compositionally biased region" description="Basic and acidic residues" evidence="1">
    <location>
        <begin position="750"/>
        <end position="761"/>
    </location>
</feature>
<evidence type="ECO:0008006" key="5">
    <source>
        <dbReference type="Google" id="ProtNLM"/>
    </source>
</evidence>
<dbReference type="SUPFAM" id="SSF48452">
    <property type="entry name" value="TPR-like"/>
    <property type="match status" value="1"/>
</dbReference>
<feature type="transmembrane region" description="Helical" evidence="2">
    <location>
        <begin position="313"/>
        <end position="336"/>
    </location>
</feature>
<feature type="region of interest" description="Disordered" evidence="1">
    <location>
        <begin position="696"/>
        <end position="761"/>
    </location>
</feature>
<gene>
    <name evidence="3" type="ORF">BBIA_1628</name>
</gene>
<feature type="compositionally biased region" description="Basic and acidic residues" evidence="1">
    <location>
        <begin position="701"/>
        <end position="712"/>
    </location>
</feature>
<sequence length="1268" mass="136069">MRKASHYSIGFMSGWSGRMWGMPQHTPHHNHGLGVPAMIDRLVRTLDARVRGRRPTSGNLFEAALNTAGDHAGDEDLLKAFMEHAIVLSPFAKRRMLDLDGVPDGITLGWAQLPSKQGSVLSLGVFADRNHFAQLALADSKGRVFMCHDPETDTQGMQCAFMFGKESDLKLPDGPRFGHDAAAGGPAGRRLSDRYGHNGLDGLAAGVAGLAGIAGDVAGDVASGIAGLAGRSGLAGRASSRGGGHGDGRIDGSGHGRSPRMLDVVQGGIVGREETGRMIWLASWLKAGNRYTLEQVRADLPPSMRFDLEYRDAIAIAFFAAYMLPLYHGLLIGFGAGNIFRRLNREAPMGAIRRCLRDTLDARAHGMRASGLEDHFADLMNEAGALEPTAGLEAVHGAEPMHLYTSTYSGNYFFTWDSGLQFPAALKSLRIEGNLNRFAAVSAWLERNAKLGLTPIEDTVTRAQAAQIDWMLLEDPALIALSSSDATNGAADDEAGRDGWHAVMRLVDEARAQAARIAERNPDPAAGTVAGAASGEPGAASTVGAGSGTAAGDAAGRSDSEWLYRQTVSTLLRRLRLPYRFDVEFRSNLASGEAAVGFTTAGPMMMPSSRYDAARHMWVALSDDERAAMSASYNLRVGLMIAAMMFGANDRVRSVSVHVDSIGLEEAVAEQDSAISDMAQQMMHTLDRLRFGDVGLGGGKADPKDGDWHGDPSRTPPMSVDDGAAADLADTTAPTAGDTAADGTDASGDSGRDASDMDHADKATVDSRFEDLMRGVDLDEVAFNMPSGNTSDPADDMGGLNDLGDDPDQDGDVALPADPSDPLSALRANPTVRTLATVTFTRDALLARLYQDGLEHPADTYRMFDANMTLDGHGALRETDAGFDLRDSRFAPAGAQEEPELSEATFAPAVARVLGARDAADLSIQRVDLLQHGVAEFHRLAADDSLPSVDKAQRAMRLIDRIGDPELSRLAPQVTSALIDGRDTPDITFQLSDELNRERGKARDLLFSGQIDRAIDVIEAEVERLDVMYANNPGVPRYFNSYAERVVYNRLFATPGEQTVLIPDDLFYAHMEIADILSQVKGAQAALPHLNAMVSYAPAYPLSHLKLAMQLARSEDWDSARAACLNALRVALDRDDAAFAYYRFAYAEWMRDQFDVAVAAYMMSDHISPGQIGALEGELRELVARADSQCVPVPDSVDAAKAVLMAHDLPVWPHTEVAGIVNDAARVSVDHGMFVPARTLSVACARMNDDESDGIDVIQAQFLRSLNA</sequence>